<proteinExistence type="inferred from homology"/>
<feature type="transmembrane region" description="Helical" evidence="9">
    <location>
        <begin position="38"/>
        <end position="57"/>
    </location>
</feature>
<keyword evidence="7 9" id="KW-0472">Membrane</keyword>
<keyword evidence="3" id="KW-1003">Cell membrane</keyword>
<evidence type="ECO:0000256" key="1">
    <source>
        <dbReference type="ARBA" id="ARBA00004429"/>
    </source>
</evidence>
<keyword evidence="2" id="KW-0813">Transport</keyword>
<evidence type="ECO:0000313" key="11">
    <source>
        <dbReference type="Proteomes" id="UP000271188"/>
    </source>
</evidence>
<dbReference type="GO" id="GO:0005886">
    <property type="term" value="C:plasma membrane"/>
    <property type="evidence" value="ECO:0007669"/>
    <property type="project" value="UniProtKB-SubCell"/>
</dbReference>
<sequence>MLFTGLLCGFLLGFVMQRGRFCITGAFRDLYVTKNSRMFVALLIAITVQLIGIWLLYEAGSFSSPAEDLPLLAVIIGAFLFGIGIIYAGGCATGTWYRAGEGLIGSWVALIIYGLFSASMRTGVLAPLNQELKSNVIQHRTIYETFGISPWVLVFTLSVITFALTFYHLRKPRGKTIALKPRKTGLAHILFEKRWHPFVTAVLVGLIALLAWPLSSAAGRNFGLGITTPSANLVQYFVTGEAKFINWAVFLVLGILIGSFVAAKFSNEFRFRVPDATTMLRSAGGGALMGIGASLAGGCSIGNGLVETAFFSWQGWLSLPMMILGTFVGAYFTIIRPQRLKG</sequence>
<feature type="transmembrane region" description="Helical" evidence="9">
    <location>
        <begin position="195"/>
        <end position="214"/>
    </location>
</feature>
<dbReference type="InterPro" id="IPR007272">
    <property type="entry name" value="Sulf_transp_TsuA/YedE"/>
</dbReference>
<feature type="transmembrane region" description="Helical" evidence="9">
    <location>
        <begin position="69"/>
        <end position="87"/>
    </location>
</feature>
<keyword evidence="4" id="KW-0997">Cell inner membrane</keyword>
<dbReference type="EMBL" id="LR134495">
    <property type="protein sequence ID" value="VEI74861.1"/>
    <property type="molecule type" value="Genomic_DNA"/>
</dbReference>
<protein>
    <submittedName>
        <fullName evidence="10">Putative inner membrane protein</fullName>
    </submittedName>
</protein>
<feature type="transmembrane region" description="Helical" evidence="9">
    <location>
        <begin position="148"/>
        <end position="169"/>
    </location>
</feature>
<evidence type="ECO:0000256" key="8">
    <source>
        <dbReference type="ARBA" id="ARBA00035655"/>
    </source>
</evidence>
<evidence type="ECO:0000256" key="7">
    <source>
        <dbReference type="ARBA" id="ARBA00023136"/>
    </source>
</evidence>
<evidence type="ECO:0000256" key="3">
    <source>
        <dbReference type="ARBA" id="ARBA00022475"/>
    </source>
</evidence>
<accession>A0A3S4XJS5</accession>
<feature type="transmembrane region" description="Helical" evidence="9">
    <location>
        <begin position="315"/>
        <end position="334"/>
    </location>
</feature>
<dbReference type="RefSeq" id="WP_126301227.1">
    <property type="nucleotide sequence ID" value="NZ_LR134495.1"/>
</dbReference>
<evidence type="ECO:0000313" key="10">
    <source>
        <dbReference type="EMBL" id="VEI74861.1"/>
    </source>
</evidence>
<feature type="transmembrane region" description="Helical" evidence="9">
    <location>
        <begin position="244"/>
        <end position="263"/>
    </location>
</feature>
<evidence type="ECO:0000256" key="2">
    <source>
        <dbReference type="ARBA" id="ARBA00022448"/>
    </source>
</evidence>
<organism evidence="10 11">
    <name type="scientific">Mannheimia haemolytica</name>
    <name type="common">Pasteurella haemolytica</name>
    <dbReference type="NCBI Taxonomy" id="75985"/>
    <lineage>
        <taxon>Bacteria</taxon>
        <taxon>Pseudomonadati</taxon>
        <taxon>Pseudomonadota</taxon>
        <taxon>Gammaproteobacteria</taxon>
        <taxon>Pasteurellales</taxon>
        <taxon>Pasteurellaceae</taxon>
        <taxon>Mannheimia</taxon>
    </lineage>
</organism>
<comment type="similarity">
    <text evidence="8">Belongs to the TsuA/YedE (TC 9.B.102) family.</text>
</comment>
<gene>
    <name evidence="10" type="primary">yeeE</name>
    <name evidence="10" type="ORF">NCTC10643_00284</name>
</gene>
<evidence type="ECO:0000256" key="9">
    <source>
        <dbReference type="SAM" id="Phobius"/>
    </source>
</evidence>
<dbReference type="PANTHER" id="PTHR30574">
    <property type="entry name" value="INNER MEMBRANE PROTEIN YEDE"/>
    <property type="match status" value="1"/>
</dbReference>
<dbReference type="AlphaFoldDB" id="A0A3S4XJS5"/>
<dbReference type="Proteomes" id="UP000271188">
    <property type="component" value="Chromosome"/>
</dbReference>
<reference evidence="10" key="1">
    <citation type="submission" date="2018-12" db="EMBL/GenBank/DDBJ databases">
        <authorList>
            <consortium name="Pathogen Informatics"/>
        </authorList>
    </citation>
    <scope>NUCLEOTIDE SEQUENCE [LARGE SCALE GENOMIC DNA]</scope>
    <source>
        <strain evidence="10">NCTC10643</strain>
    </source>
</reference>
<feature type="transmembrane region" description="Helical" evidence="9">
    <location>
        <begin position="283"/>
        <end position="303"/>
    </location>
</feature>
<dbReference type="PANTHER" id="PTHR30574:SF1">
    <property type="entry name" value="SULPHUR TRANSPORT DOMAIN-CONTAINING PROTEIN"/>
    <property type="match status" value="1"/>
</dbReference>
<evidence type="ECO:0000256" key="4">
    <source>
        <dbReference type="ARBA" id="ARBA00022519"/>
    </source>
</evidence>
<comment type="subcellular location">
    <subcellularLocation>
        <location evidence="1">Cell inner membrane</location>
        <topology evidence="1">Multi-pass membrane protein</topology>
    </subcellularLocation>
</comment>
<keyword evidence="6 9" id="KW-1133">Transmembrane helix</keyword>
<feature type="transmembrane region" description="Helical" evidence="9">
    <location>
        <begin position="107"/>
        <end position="128"/>
    </location>
</feature>
<dbReference type="Pfam" id="PF04143">
    <property type="entry name" value="Sulf_transp"/>
    <property type="match status" value="1"/>
</dbReference>
<evidence type="ECO:0000256" key="6">
    <source>
        <dbReference type="ARBA" id="ARBA00022989"/>
    </source>
</evidence>
<keyword evidence="5 9" id="KW-0812">Transmembrane</keyword>
<name>A0A3S4XJS5_MANHA</name>
<evidence type="ECO:0000256" key="5">
    <source>
        <dbReference type="ARBA" id="ARBA00022692"/>
    </source>
</evidence>